<evidence type="ECO:0000256" key="1">
    <source>
        <dbReference type="SAM" id="Phobius"/>
    </source>
</evidence>
<gene>
    <name evidence="3" type="ORF">AKJ09_09301</name>
</gene>
<keyword evidence="4" id="KW-1185">Reference proteome</keyword>
<dbReference type="Pfam" id="PF14340">
    <property type="entry name" value="DUF4395"/>
    <property type="match status" value="1"/>
</dbReference>
<proteinExistence type="predicted"/>
<accession>A0A0K1QA79</accession>
<evidence type="ECO:0000313" key="4">
    <source>
        <dbReference type="Proteomes" id="UP000064967"/>
    </source>
</evidence>
<protein>
    <recommendedName>
        <fullName evidence="2">DUF4395 domain-containing protein</fullName>
    </recommendedName>
</protein>
<evidence type="ECO:0000259" key="2">
    <source>
        <dbReference type="Pfam" id="PF14340"/>
    </source>
</evidence>
<dbReference type="RefSeq" id="WP_146653524.1">
    <property type="nucleotide sequence ID" value="NZ_CP012333.1"/>
</dbReference>
<dbReference type="AlphaFoldDB" id="A0A0K1QA79"/>
<feature type="transmembrane region" description="Helical" evidence="1">
    <location>
        <begin position="123"/>
        <end position="147"/>
    </location>
</feature>
<name>A0A0K1QA79_9BACT</name>
<feature type="domain" description="DUF4395" evidence="2">
    <location>
        <begin position="30"/>
        <end position="151"/>
    </location>
</feature>
<reference evidence="3 4" key="1">
    <citation type="submission" date="2015-08" db="EMBL/GenBank/DDBJ databases">
        <authorList>
            <person name="Babu N.S."/>
            <person name="Beckwith C.J."/>
            <person name="Beseler K.G."/>
            <person name="Brison A."/>
            <person name="Carone J.V."/>
            <person name="Caskin T.P."/>
            <person name="Diamond M."/>
            <person name="Durham M.E."/>
            <person name="Foxe J.M."/>
            <person name="Go M."/>
            <person name="Henderson B.A."/>
            <person name="Jones I.B."/>
            <person name="McGettigan J.A."/>
            <person name="Micheletti S.J."/>
            <person name="Nasrallah M.E."/>
            <person name="Ortiz D."/>
            <person name="Piller C.R."/>
            <person name="Privatt S.R."/>
            <person name="Schneider S.L."/>
            <person name="Sharp S."/>
            <person name="Smith T.C."/>
            <person name="Stanton J.D."/>
            <person name="Ullery H.E."/>
            <person name="Wilson R.J."/>
            <person name="Serrano M.G."/>
            <person name="Buck G."/>
            <person name="Lee V."/>
            <person name="Wang Y."/>
            <person name="Carvalho R."/>
            <person name="Voegtly L."/>
            <person name="Shi R."/>
            <person name="Duckworth R."/>
            <person name="Johnson A."/>
            <person name="Loviza R."/>
            <person name="Walstead R."/>
            <person name="Shah Z."/>
            <person name="Kiflezghi M."/>
            <person name="Wade K."/>
            <person name="Ball S.L."/>
            <person name="Bradley K.W."/>
            <person name="Asai D.J."/>
            <person name="Bowman C.A."/>
            <person name="Russell D.A."/>
            <person name="Pope W.H."/>
            <person name="Jacobs-Sera D."/>
            <person name="Hendrix R.W."/>
            <person name="Hatfull G.F."/>
        </authorList>
    </citation>
    <scope>NUCLEOTIDE SEQUENCE [LARGE SCALE GENOMIC DNA]</scope>
    <source>
        <strain evidence="3 4">DSM 27648</strain>
    </source>
</reference>
<dbReference type="KEGG" id="llu:AKJ09_09301"/>
<organism evidence="3 4">
    <name type="scientific">Labilithrix luteola</name>
    <dbReference type="NCBI Taxonomy" id="1391654"/>
    <lineage>
        <taxon>Bacteria</taxon>
        <taxon>Pseudomonadati</taxon>
        <taxon>Myxococcota</taxon>
        <taxon>Polyangia</taxon>
        <taxon>Polyangiales</taxon>
        <taxon>Labilitrichaceae</taxon>
        <taxon>Labilithrix</taxon>
    </lineage>
</organism>
<dbReference type="EMBL" id="CP012333">
    <property type="protein sequence ID" value="AKV02638.1"/>
    <property type="molecule type" value="Genomic_DNA"/>
</dbReference>
<keyword evidence="1" id="KW-0812">Transmembrane</keyword>
<feature type="transmembrane region" description="Helical" evidence="1">
    <location>
        <begin position="39"/>
        <end position="64"/>
    </location>
</feature>
<keyword evidence="1" id="KW-1133">Transmembrane helix</keyword>
<keyword evidence="1" id="KW-0472">Membrane</keyword>
<dbReference type="Proteomes" id="UP000064967">
    <property type="component" value="Chromosome"/>
</dbReference>
<dbReference type="InterPro" id="IPR025508">
    <property type="entry name" value="DUF4395"/>
</dbReference>
<sequence>MTSRFTERNLDMQGFACETDASIAGVAPWLRLTPSLSTAWIVTGTALASPAVLFCFSLTSAFGASRREHPFDRLYNRGLRRITKTAPLPANPPPRRFAMGLAAAWAATAAALFATGHKRTGRIAGGLLGLAGATVASTHFCLGSFVYRQLEKLPKPRRGLPRYPRVSVAGLE</sequence>
<feature type="transmembrane region" description="Helical" evidence="1">
    <location>
        <begin position="97"/>
        <end position="117"/>
    </location>
</feature>
<evidence type="ECO:0000313" key="3">
    <source>
        <dbReference type="EMBL" id="AKV02638.1"/>
    </source>
</evidence>
<dbReference type="OrthoDB" id="9814704at2"/>